<keyword evidence="2" id="KW-1185">Reference proteome</keyword>
<proteinExistence type="predicted"/>
<dbReference type="AlphaFoldDB" id="A0A0C3B830"/>
<evidence type="ECO:0000313" key="2">
    <source>
        <dbReference type="Proteomes" id="UP000054166"/>
    </source>
</evidence>
<dbReference type="HOGENOM" id="CLU_067622_0_1_1"/>
<dbReference type="InParanoid" id="A0A0C3B830"/>
<reference evidence="2" key="2">
    <citation type="submission" date="2015-01" db="EMBL/GenBank/DDBJ databases">
        <title>Evolutionary Origins and Diversification of the Mycorrhizal Mutualists.</title>
        <authorList>
            <consortium name="DOE Joint Genome Institute"/>
            <consortium name="Mycorrhizal Genomics Consortium"/>
            <person name="Kohler A."/>
            <person name="Kuo A."/>
            <person name="Nagy L.G."/>
            <person name="Floudas D."/>
            <person name="Copeland A."/>
            <person name="Barry K.W."/>
            <person name="Cichocki N."/>
            <person name="Veneault-Fourrey C."/>
            <person name="LaButti K."/>
            <person name="Lindquist E.A."/>
            <person name="Lipzen A."/>
            <person name="Lundell T."/>
            <person name="Morin E."/>
            <person name="Murat C."/>
            <person name="Riley R."/>
            <person name="Ohm R."/>
            <person name="Sun H."/>
            <person name="Tunlid A."/>
            <person name="Henrissat B."/>
            <person name="Grigoriev I.V."/>
            <person name="Hibbett D.S."/>
            <person name="Martin F."/>
        </authorList>
    </citation>
    <scope>NUCLEOTIDE SEQUENCE [LARGE SCALE GENOMIC DNA]</scope>
    <source>
        <strain evidence="2">F 1598</strain>
    </source>
</reference>
<feature type="non-terminal residue" evidence="1">
    <location>
        <position position="1"/>
    </location>
</feature>
<reference evidence="1 2" key="1">
    <citation type="submission" date="2014-04" db="EMBL/GenBank/DDBJ databases">
        <authorList>
            <consortium name="DOE Joint Genome Institute"/>
            <person name="Kuo A."/>
            <person name="Tarkka M."/>
            <person name="Buscot F."/>
            <person name="Kohler A."/>
            <person name="Nagy L.G."/>
            <person name="Floudas D."/>
            <person name="Copeland A."/>
            <person name="Barry K.W."/>
            <person name="Cichocki N."/>
            <person name="Veneault-Fourrey C."/>
            <person name="LaButti K."/>
            <person name="Lindquist E.A."/>
            <person name="Lipzen A."/>
            <person name="Lundell T."/>
            <person name="Morin E."/>
            <person name="Murat C."/>
            <person name="Sun H."/>
            <person name="Tunlid A."/>
            <person name="Henrissat B."/>
            <person name="Grigoriev I.V."/>
            <person name="Hibbett D.S."/>
            <person name="Martin F."/>
            <person name="Nordberg H.P."/>
            <person name="Cantor M.N."/>
            <person name="Hua S.X."/>
        </authorList>
    </citation>
    <scope>NUCLEOTIDE SEQUENCE [LARGE SCALE GENOMIC DNA]</scope>
    <source>
        <strain evidence="1 2">F 1598</strain>
    </source>
</reference>
<protein>
    <submittedName>
        <fullName evidence="1">Uncharacterized protein</fullName>
    </submittedName>
</protein>
<sequence length="190" mass="21915">EVVVRVQGILCCKELPPVENISRTKYSRCRYLRQSIGITGLGREYFDNAIYGIMQMHGIFNCQFKENDLEPWQPSMHDQMPTIDANNRYFTPRRESPSTLPVPFQPMVDLKGTLTRLASNLNNFIYTQDNQVHYFEYRADNTGIKGYEEVDPNKFCIGDIVEVQLSFVVIPIKDGKNKLISVMRALTLLN</sequence>
<name>A0A0C3B830_PILCF</name>
<evidence type="ECO:0000313" key="1">
    <source>
        <dbReference type="EMBL" id="KIM73462.1"/>
    </source>
</evidence>
<dbReference type="Proteomes" id="UP000054166">
    <property type="component" value="Unassembled WGS sequence"/>
</dbReference>
<dbReference type="STRING" id="765440.A0A0C3B830"/>
<dbReference type="OrthoDB" id="3269456at2759"/>
<accession>A0A0C3B830</accession>
<dbReference type="EMBL" id="KN833081">
    <property type="protein sequence ID" value="KIM73462.1"/>
    <property type="molecule type" value="Genomic_DNA"/>
</dbReference>
<gene>
    <name evidence="1" type="ORF">PILCRDRAFT_29654</name>
</gene>
<organism evidence="1 2">
    <name type="scientific">Piloderma croceum (strain F 1598)</name>
    <dbReference type="NCBI Taxonomy" id="765440"/>
    <lineage>
        <taxon>Eukaryota</taxon>
        <taxon>Fungi</taxon>
        <taxon>Dikarya</taxon>
        <taxon>Basidiomycota</taxon>
        <taxon>Agaricomycotina</taxon>
        <taxon>Agaricomycetes</taxon>
        <taxon>Agaricomycetidae</taxon>
        <taxon>Atheliales</taxon>
        <taxon>Atheliaceae</taxon>
        <taxon>Piloderma</taxon>
    </lineage>
</organism>
<feature type="non-terminal residue" evidence="1">
    <location>
        <position position="190"/>
    </location>
</feature>